<evidence type="ECO:0000256" key="7">
    <source>
        <dbReference type="ARBA" id="ARBA00016544"/>
    </source>
</evidence>
<evidence type="ECO:0000256" key="15">
    <source>
        <dbReference type="ARBA" id="ARBA00022842"/>
    </source>
</evidence>
<keyword evidence="15 17" id="KW-0460">Magnesium</keyword>
<keyword evidence="14 17" id="KW-0418">Kinase</keyword>
<organism evidence="21 22">
    <name type="scientific">Anaeroselena agilis</name>
    <dbReference type="NCBI Taxonomy" id="3063788"/>
    <lineage>
        <taxon>Bacteria</taxon>
        <taxon>Bacillati</taxon>
        <taxon>Bacillota</taxon>
        <taxon>Negativicutes</taxon>
        <taxon>Acetonemataceae</taxon>
        <taxon>Anaeroselena</taxon>
    </lineage>
</organism>
<dbReference type="EC" id="2.7.3.9" evidence="6 17"/>
<keyword evidence="22" id="KW-1185">Reference proteome</keyword>
<evidence type="ECO:0000313" key="22">
    <source>
        <dbReference type="Proteomes" id="UP001254848"/>
    </source>
</evidence>
<dbReference type="PANTHER" id="PTHR46244">
    <property type="entry name" value="PHOSPHOENOLPYRUVATE-PROTEIN PHOSPHOTRANSFERASE"/>
    <property type="match status" value="1"/>
</dbReference>
<dbReference type="PROSITE" id="PS00742">
    <property type="entry name" value="PEP_ENZYMES_2"/>
    <property type="match status" value="1"/>
</dbReference>
<keyword evidence="8 17" id="KW-0813">Transport</keyword>
<dbReference type="Pfam" id="PF00391">
    <property type="entry name" value="PEP-utilizers"/>
    <property type="match status" value="1"/>
</dbReference>
<dbReference type="InterPro" id="IPR006318">
    <property type="entry name" value="PTS_EI-like"/>
</dbReference>
<dbReference type="PRINTS" id="PR01736">
    <property type="entry name" value="PHPHTRNFRASE"/>
</dbReference>
<gene>
    <name evidence="21" type="primary">ptsP</name>
    <name evidence="21" type="ORF">Q4T40_17615</name>
</gene>
<dbReference type="Gene3D" id="3.50.30.10">
    <property type="entry name" value="Phosphohistidine domain"/>
    <property type="match status" value="1"/>
</dbReference>
<accession>A0ABU3P1Y6</accession>
<dbReference type="InterPro" id="IPR036637">
    <property type="entry name" value="Phosphohistidine_dom_sf"/>
</dbReference>
<name>A0ABU3P1Y6_9FIRM</name>
<dbReference type="InterPro" id="IPR050499">
    <property type="entry name" value="PEP-utilizing_PTS_enzyme"/>
</dbReference>
<evidence type="ECO:0000313" key="21">
    <source>
        <dbReference type="EMBL" id="MDT8903056.1"/>
    </source>
</evidence>
<dbReference type="RefSeq" id="WP_413781518.1">
    <property type="nucleotide sequence ID" value="NZ_JAUOZS010000001.1"/>
</dbReference>
<evidence type="ECO:0000259" key="18">
    <source>
        <dbReference type="Pfam" id="PF00391"/>
    </source>
</evidence>
<evidence type="ECO:0000256" key="9">
    <source>
        <dbReference type="ARBA" id="ARBA00022490"/>
    </source>
</evidence>
<protein>
    <recommendedName>
        <fullName evidence="7 17">Phosphoenolpyruvate-protein phosphotransferase</fullName>
        <ecNumber evidence="6 17">2.7.3.9</ecNumber>
    </recommendedName>
    <alternativeName>
        <fullName evidence="16 17">Phosphotransferase system, enzyme I</fullName>
    </alternativeName>
</protein>
<dbReference type="InterPro" id="IPR008279">
    <property type="entry name" value="PEP-util_enz_mobile_dom"/>
</dbReference>
<dbReference type="Gene3D" id="1.10.274.10">
    <property type="entry name" value="PtsI, HPr-binding domain"/>
    <property type="match status" value="1"/>
</dbReference>
<dbReference type="SUPFAM" id="SSF47831">
    <property type="entry name" value="Enzyme I of the PEP:sugar phosphotransferase system HPr-binding (sub)domain"/>
    <property type="match status" value="1"/>
</dbReference>
<evidence type="ECO:0000256" key="6">
    <source>
        <dbReference type="ARBA" id="ARBA00012232"/>
    </source>
</evidence>
<evidence type="ECO:0000256" key="14">
    <source>
        <dbReference type="ARBA" id="ARBA00022777"/>
    </source>
</evidence>
<comment type="subcellular location">
    <subcellularLocation>
        <location evidence="4 17">Cytoplasm</location>
    </subcellularLocation>
</comment>
<comment type="catalytic activity">
    <reaction evidence="1 17">
        <text>L-histidyl-[protein] + phosphoenolpyruvate = N(pros)-phospho-L-histidyl-[protein] + pyruvate</text>
        <dbReference type="Rhea" id="RHEA:23880"/>
        <dbReference type="Rhea" id="RHEA-COMP:9745"/>
        <dbReference type="Rhea" id="RHEA-COMP:9746"/>
        <dbReference type="ChEBI" id="CHEBI:15361"/>
        <dbReference type="ChEBI" id="CHEBI:29979"/>
        <dbReference type="ChEBI" id="CHEBI:58702"/>
        <dbReference type="ChEBI" id="CHEBI:64837"/>
        <dbReference type="EC" id="2.7.3.9"/>
    </reaction>
</comment>
<evidence type="ECO:0000256" key="11">
    <source>
        <dbReference type="ARBA" id="ARBA00022679"/>
    </source>
</evidence>
<dbReference type="InterPro" id="IPR008731">
    <property type="entry name" value="PTS_EIN"/>
</dbReference>
<dbReference type="PANTHER" id="PTHR46244:SF3">
    <property type="entry name" value="PHOSPHOENOLPYRUVATE-PROTEIN PHOSPHOTRANSFERASE"/>
    <property type="match status" value="1"/>
</dbReference>
<comment type="caution">
    <text evidence="21">The sequence shown here is derived from an EMBL/GenBank/DDBJ whole genome shotgun (WGS) entry which is preliminary data.</text>
</comment>
<dbReference type="PIRSF" id="PIRSF000732">
    <property type="entry name" value="PTS_enzyme_I"/>
    <property type="match status" value="1"/>
</dbReference>
<keyword evidence="11 17" id="KW-0808">Transferase</keyword>
<dbReference type="InterPro" id="IPR036618">
    <property type="entry name" value="PtsI_HPr-bd_sf"/>
</dbReference>
<sequence length="574" mass="61379">MAAILKGIGAVDGTAVGKVKRYARELTERLNGYIAEDPAREAAKFLAALENASDQIGRISERARKARENSQLAIMEAHQAMLGDPVLKETVLGKIAGSLPAPKAVIEAAEEYANIFAAMDDDYLRERGADVLDIGNRIAGILLDVRDDALDGEPGIIYARDIPPSVLSDMAGDAAQGLILEHGSTTSHAVIIAKARGIPTVVGLSGDKLPEGALVAIDGTAGEVVVEPDEEDLRRFSDRIEAERQRRALDLAAAALPAVTTDGVRVQLAANIGTPRDIDRAVELGCEGVGLYRSEFLFMDRDSFPTEEEQFAAYRAVAEKCGEHLCIIRTLDVGGDKPLPHLDFGRESNPFLGWRAIRISLDHPEVFVAQLKAVLRAGAYGKVAVMLPMIISAAEIKKAREYLAYAAGELEREGKAFAGNIPLGIMVETPAAAVTAVRLAGECDFFSIGTNDLTQYTLAVDRGNQRVRGLYNHFHPAVLRLVNDVIGAAHDNGIWAGVCGEMAGDPLAAALLVGMGVDELSMNSTALPRVREKIRGISAAGAKELAAEALLLNDGEQIRAFLAETLGDHSERRE</sequence>
<dbReference type="InterPro" id="IPR024692">
    <property type="entry name" value="PTS_EI"/>
</dbReference>
<evidence type="ECO:0000256" key="17">
    <source>
        <dbReference type="PIRNR" id="PIRNR000732"/>
    </source>
</evidence>
<dbReference type="EMBL" id="JAUOZS010000001">
    <property type="protein sequence ID" value="MDT8903056.1"/>
    <property type="molecule type" value="Genomic_DNA"/>
</dbReference>
<evidence type="ECO:0000256" key="5">
    <source>
        <dbReference type="ARBA" id="ARBA00007837"/>
    </source>
</evidence>
<dbReference type="Gene3D" id="3.20.20.60">
    <property type="entry name" value="Phosphoenolpyruvate-binding domains"/>
    <property type="match status" value="1"/>
</dbReference>
<evidence type="ECO:0000256" key="3">
    <source>
        <dbReference type="ARBA" id="ARBA00002728"/>
    </source>
</evidence>
<dbReference type="Pfam" id="PF02896">
    <property type="entry name" value="PEP-utilizers_C"/>
    <property type="match status" value="1"/>
</dbReference>
<evidence type="ECO:0000256" key="1">
    <source>
        <dbReference type="ARBA" id="ARBA00000683"/>
    </source>
</evidence>
<evidence type="ECO:0000256" key="8">
    <source>
        <dbReference type="ARBA" id="ARBA00022448"/>
    </source>
</evidence>
<feature type="domain" description="Phosphotransferase system enzyme I N-terminal" evidence="20">
    <location>
        <begin position="6"/>
        <end position="127"/>
    </location>
</feature>
<comment type="cofactor">
    <cofactor evidence="2 17">
        <name>Mg(2+)</name>
        <dbReference type="ChEBI" id="CHEBI:18420"/>
    </cofactor>
</comment>
<dbReference type="SUPFAM" id="SSF51621">
    <property type="entry name" value="Phosphoenolpyruvate/pyruvate domain"/>
    <property type="match status" value="1"/>
</dbReference>
<keyword evidence="12 17" id="KW-0598">Phosphotransferase system</keyword>
<evidence type="ECO:0000256" key="16">
    <source>
        <dbReference type="ARBA" id="ARBA00033235"/>
    </source>
</evidence>
<proteinExistence type="inferred from homology"/>
<comment type="function">
    <text evidence="3 17">General (non sugar-specific) component of the phosphoenolpyruvate-dependent sugar phosphotransferase system (sugar PTS). This major carbohydrate active-transport system catalyzes the phosphorylation of incoming sugar substrates concomitantly with their translocation across the cell membrane. Enzyme I transfers the phosphoryl group from phosphoenolpyruvate (PEP) to the phosphoryl carrier protein (HPr).</text>
</comment>
<evidence type="ECO:0000256" key="4">
    <source>
        <dbReference type="ARBA" id="ARBA00004496"/>
    </source>
</evidence>
<evidence type="ECO:0000259" key="20">
    <source>
        <dbReference type="Pfam" id="PF05524"/>
    </source>
</evidence>
<evidence type="ECO:0000256" key="12">
    <source>
        <dbReference type="ARBA" id="ARBA00022683"/>
    </source>
</evidence>
<dbReference type="Pfam" id="PF05524">
    <property type="entry name" value="PEP-utilisers_N"/>
    <property type="match status" value="1"/>
</dbReference>
<keyword evidence="13 17" id="KW-0479">Metal-binding</keyword>
<feature type="domain" description="PEP-utilising enzyme C-terminal" evidence="19">
    <location>
        <begin position="254"/>
        <end position="537"/>
    </location>
</feature>
<evidence type="ECO:0000256" key="10">
    <source>
        <dbReference type="ARBA" id="ARBA00022597"/>
    </source>
</evidence>
<feature type="domain" description="PEP-utilising enzyme mobile" evidence="18">
    <location>
        <begin position="153"/>
        <end position="222"/>
    </location>
</feature>
<dbReference type="NCBIfam" id="TIGR01417">
    <property type="entry name" value="PTS_I_fam"/>
    <property type="match status" value="1"/>
</dbReference>
<dbReference type="InterPro" id="IPR023151">
    <property type="entry name" value="PEP_util_CS"/>
</dbReference>
<dbReference type="InterPro" id="IPR000121">
    <property type="entry name" value="PEP_util_C"/>
</dbReference>
<keyword evidence="10 17" id="KW-0762">Sugar transport</keyword>
<dbReference type="InterPro" id="IPR040442">
    <property type="entry name" value="Pyrv_kinase-like_dom_sf"/>
</dbReference>
<evidence type="ECO:0000256" key="13">
    <source>
        <dbReference type="ARBA" id="ARBA00022723"/>
    </source>
</evidence>
<dbReference type="InterPro" id="IPR015813">
    <property type="entry name" value="Pyrv/PenolPyrv_kinase-like_dom"/>
</dbReference>
<comment type="similarity">
    <text evidence="5 17">Belongs to the PEP-utilizing enzyme family.</text>
</comment>
<evidence type="ECO:0000256" key="2">
    <source>
        <dbReference type="ARBA" id="ARBA00001946"/>
    </source>
</evidence>
<keyword evidence="9 17" id="KW-0963">Cytoplasm</keyword>
<evidence type="ECO:0000259" key="19">
    <source>
        <dbReference type="Pfam" id="PF02896"/>
    </source>
</evidence>
<dbReference type="SUPFAM" id="SSF52009">
    <property type="entry name" value="Phosphohistidine domain"/>
    <property type="match status" value="1"/>
</dbReference>
<dbReference type="Proteomes" id="UP001254848">
    <property type="component" value="Unassembled WGS sequence"/>
</dbReference>
<reference evidence="21 22" key="1">
    <citation type="submission" date="2023-07" db="EMBL/GenBank/DDBJ databases">
        <title>The novel representative of Negativicutes class, Anaeroselena agilis gen. nov. sp. nov.</title>
        <authorList>
            <person name="Prokofeva M.I."/>
            <person name="Elcheninov A.G."/>
            <person name="Klyukina A."/>
            <person name="Kublanov I.V."/>
            <person name="Frolov E.N."/>
            <person name="Podosokorskaya O.A."/>
        </authorList>
    </citation>
    <scope>NUCLEOTIDE SEQUENCE [LARGE SCALE GENOMIC DNA]</scope>
    <source>
        <strain evidence="21 22">4137-cl</strain>
    </source>
</reference>
<dbReference type="GO" id="GO:0008965">
    <property type="term" value="F:phosphoenolpyruvate-protein phosphotransferase activity"/>
    <property type="evidence" value="ECO:0007669"/>
    <property type="project" value="UniProtKB-EC"/>
</dbReference>